<feature type="transmembrane region" description="Helical" evidence="1">
    <location>
        <begin position="42"/>
        <end position="61"/>
    </location>
</feature>
<evidence type="ECO:0000256" key="1">
    <source>
        <dbReference type="SAM" id="Phobius"/>
    </source>
</evidence>
<accession>A0A6C0BKR9</accession>
<keyword evidence="1" id="KW-0472">Membrane</keyword>
<reference evidence="2" key="1">
    <citation type="journal article" date="2020" name="Nature">
        <title>Giant virus diversity and host interactions through global metagenomics.</title>
        <authorList>
            <person name="Schulz F."/>
            <person name="Roux S."/>
            <person name="Paez-Espino D."/>
            <person name="Jungbluth S."/>
            <person name="Walsh D.A."/>
            <person name="Denef V.J."/>
            <person name="McMahon K.D."/>
            <person name="Konstantinidis K.T."/>
            <person name="Eloe-Fadrosh E.A."/>
            <person name="Kyrpides N.C."/>
            <person name="Woyke T."/>
        </authorList>
    </citation>
    <scope>NUCLEOTIDE SEQUENCE</scope>
    <source>
        <strain evidence="2">GVMAG-M-3300013285-6</strain>
    </source>
</reference>
<sequence length="63" mass="7413">MVLDCPICHTGVLLEDEEDEEQEEHIIVAPEINRVKEFLEKGVRIVCVLFILYLYVVSMFFRV</sequence>
<evidence type="ECO:0000313" key="2">
    <source>
        <dbReference type="EMBL" id="QHS91913.1"/>
    </source>
</evidence>
<protein>
    <submittedName>
        <fullName evidence="2">Uncharacterized protein</fullName>
    </submittedName>
</protein>
<keyword evidence="1" id="KW-1133">Transmembrane helix</keyword>
<organism evidence="2">
    <name type="scientific">viral metagenome</name>
    <dbReference type="NCBI Taxonomy" id="1070528"/>
    <lineage>
        <taxon>unclassified sequences</taxon>
        <taxon>metagenomes</taxon>
        <taxon>organismal metagenomes</taxon>
    </lineage>
</organism>
<keyword evidence="1" id="KW-0812">Transmembrane</keyword>
<dbReference type="EMBL" id="MN739166">
    <property type="protein sequence ID" value="QHS91913.1"/>
    <property type="molecule type" value="Genomic_DNA"/>
</dbReference>
<dbReference type="AlphaFoldDB" id="A0A6C0BKR9"/>
<name>A0A6C0BKR9_9ZZZZ</name>
<proteinExistence type="predicted"/>